<comment type="caution">
    <text evidence="12">The sequence shown here is derived from an EMBL/GenBank/DDBJ whole genome shotgun (WGS) entry which is preliminary data.</text>
</comment>
<organism evidence="12 13">
    <name type="scientific">Salix suchowensis</name>
    <dbReference type="NCBI Taxonomy" id="1278906"/>
    <lineage>
        <taxon>Eukaryota</taxon>
        <taxon>Viridiplantae</taxon>
        <taxon>Streptophyta</taxon>
        <taxon>Embryophyta</taxon>
        <taxon>Tracheophyta</taxon>
        <taxon>Spermatophyta</taxon>
        <taxon>Magnoliopsida</taxon>
        <taxon>eudicotyledons</taxon>
        <taxon>Gunneridae</taxon>
        <taxon>Pentapetalae</taxon>
        <taxon>rosids</taxon>
        <taxon>fabids</taxon>
        <taxon>Malpighiales</taxon>
        <taxon>Salicaceae</taxon>
        <taxon>Saliceae</taxon>
        <taxon>Salix</taxon>
    </lineage>
</organism>
<comment type="subcellular location">
    <subcellularLocation>
        <location evidence="2">Cytoplasm</location>
    </subcellularLocation>
    <subcellularLocation>
        <location evidence="1">Nucleus</location>
    </subcellularLocation>
</comment>
<dbReference type="Pfam" id="PF12678">
    <property type="entry name" value="zf-rbx1"/>
    <property type="match status" value="1"/>
</dbReference>
<evidence type="ECO:0000256" key="1">
    <source>
        <dbReference type="ARBA" id="ARBA00004123"/>
    </source>
</evidence>
<evidence type="ECO:0000259" key="11">
    <source>
        <dbReference type="Pfam" id="PF12678"/>
    </source>
</evidence>
<evidence type="ECO:0000313" key="12">
    <source>
        <dbReference type="EMBL" id="KAJ6394264.1"/>
    </source>
</evidence>
<dbReference type="InterPro" id="IPR013083">
    <property type="entry name" value="Znf_RING/FYVE/PHD"/>
</dbReference>
<feature type="transmembrane region" description="Helical" evidence="10">
    <location>
        <begin position="118"/>
        <end position="138"/>
    </location>
</feature>
<proteinExistence type="predicted"/>
<evidence type="ECO:0000256" key="6">
    <source>
        <dbReference type="ARBA" id="ARBA00022771"/>
    </source>
</evidence>
<evidence type="ECO:0000256" key="4">
    <source>
        <dbReference type="ARBA" id="ARBA00022490"/>
    </source>
</evidence>
<dbReference type="SUPFAM" id="SSF57850">
    <property type="entry name" value="RING/U-box"/>
    <property type="match status" value="1"/>
</dbReference>
<feature type="transmembrane region" description="Helical" evidence="10">
    <location>
        <begin position="88"/>
        <end position="112"/>
    </location>
</feature>
<keyword evidence="8" id="KW-0862">Zinc</keyword>
<keyword evidence="10" id="KW-1133">Transmembrane helix</keyword>
<keyword evidence="10" id="KW-0812">Transmembrane</keyword>
<dbReference type="InterPro" id="IPR051031">
    <property type="entry name" value="RING-box_E3_Ubiquitin_Ligase"/>
</dbReference>
<keyword evidence="13" id="KW-1185">Reference proteome</keyword>
<feature type="domain" description="Zinc finger RING-H2-type" evidence="11">
    <location>
        <begin position="42"/>
        <end position="78"/>
    </location>
</feature>
<dbReference type="EMBL" id="JAPFFI010000005">
    <property type="protein sequence ID" value="KAJ6394264.1"/>
    <property type="molecule type" value="Genomic_DNA"/>
</dbReference>
<dbReference type="InterPro" id="IPR024766">
    <property type="entry name" value="Znf_RING_H2"/>
</dbReference>
<accession>A0ABQ9C3Z6</accession>
<keyword evidence="9" id="KW-0539">Nucleus</keyword>
<dbReference type="Proteomes" id="UP001141253">
    <property type="component" value="Chromosome 1"/>
</dbReference>
<evidence type="ECO:0000256" key="8">
    <source>
        <dbReference type="ARBA" id="ARBA00022833"/>
    </source>
</evidence>
<reference evidence="12" key="2">
    <citation type="journal article" date="2023" name="Int. J. Mol. Sci.">
        <title>De Novo Assembly and Annotation of 11 Diverse Shrub Willow (Salix) Genomes Reveals Novel Gene Organization in Sex-Linked Regions.</title>
        <authorList>
            <person name="Hyden B."/>
            <person name="Feng K."/>
            <person name="Yates T.B."/>
            <person name="Jawdy S."/>
            <person name="Cereghino C."/>
            <person name="Smart L.B."/>
            <person name="Muchero W."/>
        </authorList>
    </citation>
    <scope>NUCLEOTIDE SEQUENCE</scope>
    <source>
        <tissue evidence="12">Shoot tip</tissue>
    </source>
</reference>
<comment type="pathway">
    <text evidence="3">Protein modification; protein ubiquitination.</text>
</comment>
<protein>
    <recommendedName>
        <fullName evidence="11">Zinc finger RING-H2-type domain-containing protein</fullName>
    </recommendedName>
</protein>
<evidence type="ECO:0000313" key="13">
    <source>
        <dbReference type="Proteomes" id="UP001141253"/>
    </source>
</evidence>
<evidence type="ECO:0000256" key="7">
    <source>
        <dbReference type="ARBA" id="ARBA00022786"/>
    </source>
</evidence>
<keyword evidence="5" id="KW-0479">Metal-binding</keyword>
<keyword evidence="6" id="KW-0863">Zinc-finger</keyword>
<evidence type="ECO:0000256" key="9">
    <source>
        <dbReference type="ARBA" id="ARBA00023242"/>
    </source>
</evidence>
<keyword evidence="4" id="KW-0963">Cytoplasm</keyword>
<keyword evidence="10" id="KW-0472">Membrane</keyword>
<evidence type="ECO:0000256" key="5">
    <source>
        <dbReference type="ARBA" id="ARBA00022723"/>
    </source>
</evidence>
<keyword evidence="7" id="KW-0833">Ubl conjugation pathway</keyword>
<name>A0ABQ9C3Z6_9ROSI</name>
<evidence type="ECO:0000256" key="2">
    <source>
        <dbReference type="ARBA" id="ARBA00004496"/>
    </source>
</evidence>
<gene>
    <name evidence="12" type="ORF">OIU77_023482</name>
</gene>
<sequence>MDADVMMVTAGEASSSSSRKPKRFEIKKWNAVALWAWDIVVDNCAICRNHIMDLCIECQANQASATSEECTVAWGMCSPFLNLGFSHGLVICILLLCTELGFMTACTELGFMAACTELGFMAACTELGFWAAFCPIIASGSSRSMATKIDGASGTAGSTFSFRPALGSPAWQLITQCRLLPIFRAGLYTVAQLGGAGGRRECHLAHGLASSNKPTIDSMVLVFHRVEYYLLNSEEEFITITRPPFS</sequence>
<dbReference type="Gene3D" id="3.30.40.10">
    <property type="entry name" value="Zinc/RING finger domain, C3HC4 (zinc finger)"/>
    <property type="match status" value="1"/>
</dbReference>
<reference evidence="12" key="1">
    <citation type="submission" date="2022-10" db="EMBL/GenBank/DDBJ databases">
        <authorList>
            <person name="Hyden B.L."/>
            <person name="Feng K."/>
            <person name="Yates T."/>
            <person name="Jawdy S."/>
            <person name="Smart L.B."/>
            <person name="Muchero W."/>
        </authorList>
    </citation>
    <scope>NUCLEOTIDE SEQUENCE</scope>
    <source>
        <tissue evidence="12">Shoot tip</tissue>
    </source>
</reference>
<evidence type="ECO:0000256" key="3">
    <source>
        <dbReference type="ARBA" id="ARBA00004906"/>
    </source>
</evidence>
<evidence type="ECO:0000256" key="10">
    <source>
        <dbReference type="SAM" id="Phobius"/>
    </source>
</evidence>
<dbReference type="PANTHER" id="PTHR11210">
    <property type="entry name" value="RING BOX"/>
    <property type="match status" value="1"/>
</dbReference>